<evidence type="ECO:0000313" key="3">
    <source>
        <dbReference type="EMBL" id="SDC94197.1"/>
    </source>
</evidence>
<keyword evidence="2" id="KW-0472">Membrane</keyword>
<organism evidence="3 4">
    <name type="scientific">Sanguibacter gelidistatuariae</name>
    <dbReference type="NCBI Taxonomy" id="1814289"/>
    <lineage>
        <taxon>Bacteria</taxon>
        <taxon>Bacillati</taxon>
        <taxon>Actinomycetota</taxon>
        <taxon>Actinomycetes</taxon>
        <taxon>Micrococcales</taxon>
        <taxon>Sanguibacteraceae</taxon>
        <taxon>Sanguibacter</taxon>
    </lineage>
</organism>
<dbReference type="RefSeq" id="WP_245701134.1">
    <property type="nucleotide sequence ID" value="NZ_FMYH01000004.1"/>
</dbReference>
<dbReference type="AlphaFoldDB" id="A0A1G6QR76"/>
<dbReference type="EMBL" id="FMYH01000004">
    <property type="protein sequence ID" value="SDC94197.1"/>
    <property type="molecule type" value="Genomic_DNA"/>
</dbReference>
<keyword evidence="2" id="KW-1133">Transmembrane helix</keyword>
<proteinExistence type="predicted"/>
<keyword evidence="2" id="KW-0812">Transmembrane</keyword>
<reference evidence="3 4" key="1">
    <citation type="submission" date="2016-09" db="EMBL/GenBank/DDBJ databases">
        <authorList>
            <person name="Capua I."/>
            <person name="De Benedictis P."/>
            <person name="Joannis T."/>
            <person name="Lombin L.H."/>
            <person name="Cattoli G."/>
        </authorList>
    </citation>
    <scope>NUCLEOTIDE SEQUENCE [LARGE SCALE GENOMIC DNA]</scope>
    <source>
        <strain evidence="3 4">ISLP-3</strain>
    </source>
</reference>
<evidence type="ECO:0000256" key="2">
    <source>
        <dbReference type="SAM" id="Phobius"/>
    </source>
</evidence>
<evidence type="ECO:0000256" key="1">
    <source>
        <dbReference type="SAM" id="MobiDB-lite"/>
    </source>
</evidence>
<name>A0A1G6QR76_9MICO</name>
<accession>A0A1G6QR76</accession>
<dbReference type="STRING" id="1814289.SAMN05216410_2603"/>
<evidence type="ECO:0000313" key="4">
    <source>
        <dbReference type="Proteomes" id="UP000199039"/>
    </source>
</evidence>
<dbReference type="Proteomes" id="UP000199039">
    <property type="component" value="Unassembled WGS sequence"/>
</dbReference>
<feature type="region of interest" description="Disordered" evidence="1">
    <location>
        <begin position="108"/>
        <end position="134"/>
    </location>
</feature>
<sequence length="409" mass="42331">MPTPLPSRPGTVRSIGGFTVVDLVIVLILGILATIAAVGYTQVTDHATTSASAAQPRQLAETVPAAAPSDSAPLLDGALATSALEEPHGMQINDPLAAAAPWAPLSTAGTSDDAALADSTPAPAGEPTPADEPARARTAFGSMWVWDNSLTPDQDNRGTGYAAADPQTLVAFARQNNLSQVHIAAPWVSDEGPIAAWMDETTTALHDAGFEVGVLGGDPGWLDDPSLAVTWTLDAISTRPVDYVELSLEPWTLPSWNTDRVGTVERWEATMDAVKAALPTGVKLALDAPYWLATTPAPDGGTLFDAVLERADALSIVTFVDHAADFDGIIALSAPARTAAGAAGIPYMVGLETDTPAVAGGAAFTFYDDGGDALVREAELVGEALAGDPLYGGVDVEHYRAWRSLLGMS</sequence>
<keyword evidence="4" id="KW-1185">Reference proteome</keyword>
<protein>
    <submittedName>
        <fullName evidence="3">Uncharacterized protein</fullName>
    </submittedName>
</protein>
<gene>
    <name evidence="3" type="ORF">SAMN05216410_2603</name>
</gene>
<feature type="transmembrane region" description="Helical" evidence="2">
    <location>
        <begin position="20"/>
        <end position="40"/>
    </location>
</feature>